<keyword evidence="2" id="KW-0732">Signal</keyword>
<name>A0A1D9P194_9FIRM</name>
<feature type="region of interest" description="Disordered" evidence="1">
    <location>
        <begin position="25"/>
        <end position="55"/>
    </location>
</feature>
<feature type="chain" id="PRO_5039231036" description="Lipoprotein" evidence="2">
    <location>
        <begin position="21"/>
        <end position="257"/>
    </location>
</feature>
<dbReference type="EMBL" id="CP017831">
    <property type="protein sequence ID" value="AOZ96273.1"/>
    <property type="molecule type" value="Genomic_DNA"/>
</dbReference>
<dbReference type="RefSeq" id="WP_071175976.1">
    <property type="nucleotide sequence ID" value="NZ_CP017831.1"/>
</dbReference>
<evidence type="ECO:0000256" key="1">
    <source>
        <dbReference type="SAM" id="MobiDB-lite"/>
    </source>
</evidence>
<dbReference type="OrthoDB" id="2005591at2"/>
<proteinExistence type="predicted"/>
<dbReference type="PROSITE" id="PS51257">
    <property type="entry name" value="PROKAR_LIPOPROTEIN"/>
    <property type="match status" value="1"/>
</dbReference>
<keyword evidence="4" id="KW-1185">Reference proteome</keyword>
<evidence type="ECO:0008006" key="5">
    <source>
        <dbReference type="Google" id="ProtNLM"/>
    </source>
</evidence>
<sequence length="257" mass="27635">MKKKFLVAMLAMMIMASSVACGKTDTDKGPLKAGEESSEASFEIKEDSADEASSEASALEAVEAASEASSEEATEVTADEAAGYVDGQAYINENFNLKFNIDSDMSFADEQAVADLNNAAGDFTNDTIKKYVDEGKVMIVAYATDDTMLKSFNVALQSVGSLVTTLVDEETVLNASADSVVDLLTQQGFEDVTTEIDKVQFMGEEHSSLLISSKIQGIDYYERVCCLVDNGYVMSLTTGGLTKDDVTHLFENAEKLD</sequence>
<organism evidence="3 4">
    <name type="scientific">Butyrivibrio hungatei</name>
    <dbReference type="NCBI Taxonomy" id="185008"/>
    <lineage>
        <taxon>Bacteria</taxon>
        <taxon>Bacillati</taxon>
        <taxon>Bacillota</taxon>
        <taxon>Clostridia</taxon>
        <taxon>Lachnospirales</taxon>
        <taxon>Lachnospiraceae</taxon>
        <taxon>Butyrivibrio</taxon>
    </lineage>
</organism>
<dbReference type="KEGG" id="bhu:bhn_I1239"/>
<dbReference type="Proteomes" id="UP000179284">
    <property type="component" value="Chromosome I"/>
</dbReference>
<reference evidence="4" key="1">
    <citation type="submission" date="2016-10" db="EMBL/GenBank/DDBJ databases">
        <title>The complete genome sequence of the rumen bacterium Butyrivibrio hungatei MB2003.</title>
        <authorList>
            <person name="Palevich N."/>
            <person name="Kelly W.J."/>
            <person name="Leahy S.C."/>
            <person name="Altermann E."/>
            <person name="Rakonjac J."/>
            <person name="Attwood G.T."/>
        </authorList>
    </citation>
    <scope>NUCLEOTIDE SEQUENCE [LARGE SCALE GENOMIC DNA]</scope>
    <source>
        <strain evidence="4">MB2003</strain>
    </source>
</reference>
<dbReference type="AlphaFoldDB" id="A0A1D9P194"/>
<accession>A0A1D9P194</accession>
<gene>
    <name evidence="3" type="ORF">bhn_I1239</name>
</gene>
<feature type="signal peptide" evidence="2">
    <location>
        <begin position="1"/>
        <end position="20"/>
    </location>
</feature>
<evidence type="ECO:0000313" key="4">
    <source>
        <dbReference type="Proteomes" id="UP000179284"/>
    </source>
</evidence>
<protein>
    <recommendedName>
        <fullName evidence="5">Lipoprotein</fullName>
    </recommendedName>
</protein>
<evidence type="ECO:0000256" key="2">
    <source>
        <dbReference type="SAM" id="SignalP"/>
    </source>
</evidence>
<evidence type="ECO:0000313" key="3">
    <source>
        <dbReference type="EMBL" id="AOZ96273.1"/>
    </source>
</evidence>
<feature type="compositionally biased region" description="Basic and acidic residues" evidence="1">
    <location>
        <begin position="25"/>
        <end position="35"/>
    </location>
</feature>